<evidence type="ECO:0000256" key="5">
    <source>
        <dbReference type="ARBA" id="ARBA00022927"/>
    </source>
</evidence>
<dbReference type="AlphaFoldDB" id="A0A4R1F3I8"/>
<dbReference type="EMBL" id="SMFQ01000002">
    <property type="protein sequence ID" value="TCJ88353.1"/>
    <property type="molecule type" value="Genomic_DNA"/>
</dbReference>
<comment type="caution">
    <text evidence="11">The sequence shown here is derived from an EMBL/GenBank/DDBJ whole genome shotgun (WGS) entry which is preliminary data.</text>
</comment>
<feature type="transmembrane region" description="Helical" evidence="9">
    <location>
        <begin position="103"/>
        <end position="124"/>
    </location>
</feature>
<organism evidence="11 12">
    <name type="scientific">Cocleimonas flava</name>
    <dbReference type="NCBI Taxonomy" id="634765"/>
    <lineage>
        <taxon>Bacteria</taxon>
        <taxon>Pseudomonadati</taxon>
        <taxon>Pseudomonadota</taxon>
        <taxon>Gammaproteobacteria</taxon>
        <taxon>Thiotrichales</taxon>
        <taxon>Thiotrichaceae</taxon>
        <taxon>Cocleimonas</taxon>
    </lineage>
</organism>
<accession>A0A4R1F3I8</accession>
<evidence type="ECO:0000256" key="2">
    <source>
        <dbReference type="ARBA" id="ARBA00022448"/>
    </source>
</evidence>
<dbReference type="GO" id="GO:0017038">
    <property type="term" value="P:protein import"/>
    <property type="evidence" value="ECO:0007669"/>
    <property type="project" value="TreeGrafter"/>
</dbReference>
<evidence type="ECO:0000256" key="6">
    <source>
        <dbReference type="ARBA" id="ARBA00022989"/>
    </source>
</evidence>
<evidence type="ECO:0000256" key="9">
    <source>
        <dbReference type="SAM" id="Phobius"/>
    </source>
</evidence>
<evidence type="ECO:0000259" key="10">
    <source>
        <dbReference type="Pfam" id="PF01618"/>
    </source>
</evidence>
<feature type="transmembrane region" description="Helical" evidence="9">
    <location>
        <begin position="56"/>
        <end position="83"/>
    </location>
</feature>
<keyword evidence="4 9" id="KW-0812">Transmembrane</keyword>
<dbReference type="RefSeq" id="WP_131904052.1">
    <property type="nucleotide sequence ID" value="NZ_BAAAFU010000008.1"/>
</dbReference>
<proteinExistence type="inferred from homology"/>
<feature type="domain" description="MotA/TolQ/ExbB proton channel" evidence="10">
    <location>
        <begin position="51"/>
        <end position="136"/>
    </location>
</feature>
<dbReference type="GO" id="GO:0005886">
    <property type="term" value="C:plasma membrane"/>
    <property type="evidence" value="ECO:0007669"/>
    <property type="project" value="UniProtKB-SubCell"/>
</dbReference>
<dbReference type="PANTHER" id="PTHR30625">
    <property type="entry name" value="PROTEIN TOLQ"/>
    <property type="match status" value="1"/>
</dbReference>
<keyword evidence="7 9" id="KW-0472">Membrane</keyword>
<dbReference type="InterPro" id="IPR014172">
    <property type="entry name" value="TonB_ExbB_2"/>
</dbReference>
<keyword evidence="3" id="KW-1003">Cell membrane</keyword>
<evidence type="ECO:0000313" key="12">
    <source>
        <dbReference type="Proteomes" id="UP000294887"/>
    </source>
</evidence>
<feature type="transmembrane region" description="Helical" evidence="9">
    <location>
        <begin position="12"/>
        <end position="35"/>
    </location>
</feature>
<evidence type="ECO:0000256" key="1">
    <source>
        <dbReference type="ARBA" id="ARBA00004651"/>
    </source>
</evidence>
<dbReference type="PANTHER" id="PTHR30625:SF15">
    <property type="entry name" value="BIOPOLYMER TRANSPORT PROTEIN EXBB"/>
    <property type="match status" value="1"/>
</dbReference>
<dbReference type="InterPro" id="IPR050790">
    <property type="entry name" value="ExbB/TolQ_transport"/>
</dbReference>
<keyword evidence="6 9" id="KW-1133">Transmembrane helix</keyword>
<keyword evidence="12" id="KW-1185">Reference proteome</keyword>
<dbReference type="OrthoDB" id="9805133at2"/>
<dbReference type="InterPro" id="IPR002898">
    <property type="entry name" value="MotA_ExbB_proton_chnl"/>
</dbReference>
<evidence type="ECO:0000256" key="8">
    <source>
        <dbReference type="RuleBase" id="RU004057"/>
    </source>
</evidence>
<keyword evidence="2 8" id="KW-0813">Transport</keyword>
<gene>
    <name evidence="11" type="ORF">EV695_0196</name>
</gene>
<dbReference type="GO" id="GO:0055085">
    <property type="term" value="P:transmembrane transport"/>
    <property type="evidence" value="ECO:0007669"/>
    <property type="project" value="InterPro"/>
</dbReference>
<comment type="similarity">
    <text evidence="8">Belongs to the exbB/tolQ family.</text>
</comment>
<dbReference type="Proteomes" id="UP000294887">
    <property type="component" value="Unassembled WGS sequence"/>
</dbReference>
<evidence type="ECO:0000256" key="4">
    <source>
        <dbReference type="ARBA" id="ARBA00022692"/>
    </source>
</evidence>
<evidence type="ECO:0000256" key="7">
    <source>
        <dbReference type="ARBA" id="ARBA00023136"/>
    </source>
</evidence>
<dbReference type="Pfam" id="PF01618">
    <property type="entry name" value="MotA_ExbB"/>
    <property type="match status" value="1"/>
</dbReference>
<protein>
    <submittedName>
        <fullName evidence="11">Outer membrane transport energization protein ExbB</fullName>
    </submittedName>
</protein>
<evidence type="ECO:0000313" key="11">
    <source>
        <dbReference type="EMBL" id="TCJ88353.1"/>
    </source>
</evidence>
<sequence length="156" mass="17443">MDFLRDNLDYMVFGILGLMSFFMLWFVIERYFYFARVKVEGFTHEDNLNVSLTQNLTVISTIAANAPYVGLLGTVLGIIITFYDMGQGGKIDVQNIMTGLALALKATAGGLLVAIPAIIFYNALLRKVDVVTARWREFRDTQNTTNATNKEAQNNS</sequence>
<reference evidence="11 12" key="1">
    <citation type="submission" date="2019-03" db="EMBL/GenBank/DDBJ databases">
        <title>Genomic Encyclopedia of Type Strains, Phase IV (KMG-IV): sequencing the most valuable type-strain genomes for metagenomic binning, comparative biology and taxonomic classification.</title>
        <authorList>
            <person name="Goeker M."/>
        </authorList>
    </citation>
    <scope>NUCLEOTIDE SEQUENCE [LARGE SCALE GENOMIC DNA]</scope>
    <source>
        <strain evidence="11 12">DSM 24830</strain>
    </source>
</reference>
<comment type="subcellular location">
    <subcellularLocation>
        <location evidence="1">Cell membrane</location>
        <topology evidence="1">Multi-pass membrane protein</topology>
    </subcellularLocation>
    <subcellularLocation>
        <location evidence="8">Membrane</location>
        <topology evidence="8">Multi-pass membrane protein</topology>
    </subcellularLocation>
</comment>
<name>A0A4R1F3I8_9GAMM</name>
<dbReference type="NCBIfam" id="TIGR02805">
    <property type="entry name" value="exbB2"/>
    <property type="match status" value="1"/>
</dbReference>
<evidence type="ECO:0000256" key="3">
    <source>
        <dbReference type="ARBA" id="ARBA00022475"/>
    </source>
</evidence>
<keyword evidence="5 8" id="KW-0653">Protein transport</keyword>